<proteinExistence type="predicted"/>
<sequence length="350" mass="38865">MFTSKVWVWTWRTVNKEKVPSVLNRSCSDLSIVKTHLEVPTFCDIHVDVPCKVRIRPLNVHKYHNLNAFLLQTDQKYDNAIEHYVDGNKVIVKGDKNLHPNTLCSIKAPVKANIDVKAGNDVSIGFFHGDKVKINTEGNIFVDRFQGDVVDVSTKGNIILNNSIQASSILATAYNGSIRTGRLQALNLKLKTINKGDISVDSSYCSESIFVVENGNMNLNNIHKNCKIFLVKGNLVLTGFDGELSAIINSGSADIHLSRIIANSDITLKDNGKLNLKFTDSCQDYTKFKVVCPNVTLSENIKSDISKIENAVVLQPTEGQFDASVLINCQNAALESTTWHEMVQMKLKNK</sequence>
<dbReference type="Proteomes" id="UP000504635">
    <property type="component" value="Unplaced"/>
</dbReference>
<accession>A0A6J2YWR1</accession>
<evidence type="ECO:0000259" key="1">
    <source>
        <dbReference type="Pfam" id="PF13349"/>
    </source>
</evidence>
<evidence type="ECO:0000313" key="3">
    <source>
        <dbReference type="RefSeq" id="XP_030767684.1"/>
    </source>
</evidence>
<name>A0A6J2YWR1_SITOR</name>
<dbReference type="PANTHER" id="PTHR34094:SF1">
    <property type="entry name" value="PROTEIN FAM185A"/>
    <property type="match status" value="1"/>
</dbReference>
<dbReference type="OrthoDB" id="5984441at2759"/>
<dbReference type="AlphaFoldDB" id="A0A6J2YWR1"/>
<dbReference type="InParanoid" id="A0A6J2YWR1"/>
<dbReference type="KEGG" id="soy:115891372"/>
<dbReference type="GeneID" id="115891372"/>
<gene>
    <name evidence="3" type="primary">LOC115891372</name>
</gene>
<dbReference type="Pfam" id="PF13349">
    <property type="entry name" value="DUF4097"/>
    <property type="match status" value="1"/>
</dbReference>
<dbReference type="RefSeq" id="XP_030767684.1">
    <property type="nucleotide sequence ID" value="XM_030911824.1"/>
</dbReference>
<protein>
    <submittedName>
        <fullName evidence="3">Uncharacterized protein LOC115891372</fullName>
    </submittedName>
</protein>
<keyword evidence="2" id="KW-1185">Reference proteome</keyword>
<feature type="domain" description="DUF4097" evidence="1">
    <location>
        <begin position="153"/>
        <end position="281"/>
    </location>
</feature>
<evidence type="ECO:0000313" key="2">
    <source>
        <dbReference type="Proteomes" id="UP000504635"/>
    </source>
</evidence>
<reference evidence="3" key="1">
    <citation type="submission" date="2025-08" db="UniProtKB">
        <authorList>
            <consortium name="RefSeq"/>
        </authorList>
    </citation>
    <scope>IDENTIFICATION</scope>
    <source>
        <tissue evidence="3">Gonads</tissue>
    </source>
</reference>
<organism evidence="2 3">
    <name type="scientific">Sitophilus oryzae</name>
    <name type="common">Rice weevil</name>
    <name type="synonym">Curculio oryzae</name>
    <dbReference type="NCBI Taxonomy" id="7048"/>
    <lineage>
        <taxon>Eukaryota</taxon>
        <taxon>Metazoa</taxon>
        <taxon>Ecdysozoa</taxon>
        <taxon>Arthropoda</taxon>
        <taxon>Hexapoda</taxon>
        <taxon>Insecta</taxon>
        <taxon>Pterygota</taxon>
        <taxon>Neoptera</taxon>
        <taxon>Endopterygota</taxon>
        <taxon>Coleoptera</taxon>
        <taxon>Polyphaga</taxon>
        <taxon>Cucujiformia</taxon>
        <taxon>Curculionidae</taxon>
        <taxon>Dryophthorinae</taxon>
        <taxon>Sitophilus</taxon>
    </lineage>
</organism>
<dbReference type="InterPro" id="IPR025164">
    <property type="entry name" value="Toastrack_DUF4097"/>
</dbReference>
<dbReference type="Gene3D" id="2.160.20.120">
    <property type="match status" value="1"/>
</dbReference>
<dbReference type="PANTHER" id="PTHR34094">
    <property type="match status" value="1"/>
</dbReference>